<feature type="region of interest" description="Disordered" evidence="1">
    <location>
        <begin position="93"/>
        <end position="123"/>
    </location>
</feature>
<evidence type="ECO:0000256" key="1">
    <source>
        <dbReference type="SAM" id="MobiDB-lite"/>
    </source>
</evidence>
<feature type="compositionally biased region" description="Polar residues" evidence="1">
    <location>
        <begin position="109"/>
        <end position="123"/>
    </location>
</feature>
<evidence type="ECO:0000313" key="2">
    <source>
        <dbReference type="EMBL" id="GJS67934.1"/>
    </source>
</evidence>
<proteinExistence type="predicted"/>
<evidence type="ECO:0000313" key="3">
    <source>
        <dbReference type="Proteomes" id="UP001151760"/>
    </source>
</evidence>
<gene>
    <name evidence="2" type="ORF">Tco_0682499</name>
</gene>
<dbReference type="EMBL" id="BQNB010009754">
    <property type="protein sequence ID" value="GJS67934.1"/>
    <property type="molecule type" value="Genomic_DNA"/>
</dbReference>
<organism evidence="2 3">
    <name type="scientific">Tanacetum coccineum</name>
    <dbReference type="NCBI Taxonomy" id="301880"/>
    <lineage>
        <taxon>Eukaryota</taxon>
        <taxon>Viridiplantae</taxon>
        <taxon>Streptophyta</taxon>
        <taxon>Embryophyta</taxon>
        <taxon>Tracheophyta</taxon>
        <taxon>Spermatophyta</taxon>
        <taxon>Magnoliopsida</taxon>
        <taxon>eudicotyledons</taxon>
        <taxon>Gunneridae</taxon>
        <taxon>Pentapetalae</taxon>
        <taxon>asterids</taxon>
        <taxon>campanulids</taxon>
        <taxon>Asterales</taxon>
        <taxon>Asteraceae</taxon>
        <taxon>Asteroideae</taxon>
        <taxon>Anthemideae</taxon>
        <taxon>Anthemidinae</taxon>
        <taxon>Tanacetum</taxon>
    </lineage>
</organism>
<reference evidence="2" key="1">
    <citation type="journal article" date="2022" name="Int. J. Mol. Sci.">
        <title>Draft Genome of Tanacetum Coccineum: Genomic Comparison of Closely Related Tanacetum-Family Plants.</title>
        <authorList>
            <person name="Yamashiro T."/>
            <person name="Shiraishi A."/>
            <person name="Nakayama K."/>
            <person name="Satake H."/>
        </authorList>
    </citation>
    <scope>NUCLEOTIDE SEQUENCE</scope>
</reference>
<keyword evidence="3" id="KW-1185">Reference proteome</keyword>
<protein>
    <submittedName>
        <fullName evidence="2">Uncharacterized protein</fullName>
    </submittedName>
</protein>
<dbReference type="Proteomes" id="UP001151760">
    <property type="component" value="Unassembled WGS sequence"/>
</dbReference>
<sequence length="297" mass="33698">FEIASKQSNDPPLSSSYTLRSGEDNMKLLELMELYTKLSNLIKTVNRERQIQALVAKKKVIITKSSIRSDLHLEDADGTDCLPTATIFEELKKQSRRKQKKTAALPHPSDSTADIPNEESVPTHSNDLLLSVCAKNDMIKKDQDVIPKEVSTAAPSTTAVSPPIITEVEITLAQTLAKLKSAKSKVVIQEPFSTSTPQLHLQNFQSKRHYIFRDAVKEQQELQHHAMKNNGIKLLVMKKWLERNPFEAQIQAELIEEERLARKKEEEANIALIESWDNTQAMMEADFELAQRLQEEE</sequence>
<name>A0ABQ4XRK9_9ASTR</name>
<reference evidence="2" key="2">
    <citation type="submission" date="2022-01" db="EMBL/GenBank/DDBJ databases">
        <authorList>
            <person name="Yamashiro T."/>
            <person name="Shiraishi A."/>
            <person name="Satake H."/>
            <person name="Nakayama K."/>
        </authorList>
    </citation>
    <scope>NUCLEOTIDE SEQUENCE</scope>
</reference>
<feature type="non-terminal residue" evidence="2">
    <location>
        <position position="1"/>
    </location>
</feature>
<accession>A0ABQ4XRK9</accession>
<comment type="caution">
    <text evidence="2">The sequence shown here is derived from an EMBL/GenBank/DDBJ whole genome shotgun (WGS) entry which is preliminary data.</text>
</comment>